<dbReference type="AlphaFoldDB" id="A0A1N7DFJ5"/>
<keyword evidence="3" id="KW-1185">Reference proteome</keyword>
<evidence type="ECO:0000313" key="3">
    <source>
        <dbReference type="Proteomes" id="UP000187495"/>
    </source>
</evidence>
<dbReference type="InterPro" id="IPR007621">
    <property type="entry name" value="TPM_dom"/>
</dbReference>
<dbReference type="Proteomes" id="UP000187495">
    <property type="component" value="Unassembled WGS sequence"/>
</dbReference>
<dbReference type="EMBL" id="FTNU01000001">
    <property type="protein sequence ID" value="SIR74515.1"/>
    <property type="molecule type" value="Genomic_DNA"/>
</dbReference>
<proteinExistence type="predicted"/>
<organism evidence="2 3">
    <name type="scientific">Moraxella cuniculi DSM 21768</name>
    <dbReference type="NCBI Taxonomy" id="1122245"/>
    <lineage>
        <taxon>Bacteria</taxon>
        <taxon>Pseudomonadati</taxon>
        <taxon>Pseudomonadota</taxon>
        <taxon>Gammaproteobacteria</taxon>
        <taxon>Moraxellales</taxon>
        <taxon>Moraxellaceae</taxon>
        <taxon>Moraxella</taxon>
    </lineage>
</organism>
<dbReference type="Pfam" id="PF04536">
    <property type="entry name" value="TPM_phosphatase"/>
    <property type="match status" value="1"/>
</dbReference>
<dbReference type="STRING" id="34061.B0189_01410"/>
<dbReference type="PANTHER" id="PTHR30373:SF8">
    <property type="entry name" value="BLL7265 PROTEIN"/>
    <property type="match status" value="1"/>
</dbReference>
<gene>
    <name evidence="2" type="ORF">SAMN02745664_101225</name>
</gene>
<protein>
    <submittedName>
        <fullName evidence="2">Uncharacterized membrane protein</fullName>
    </submittedName>
</protein>
<dbReference type="PANTHER" id="PTHR30373">
    <property type="entry name" value="UPF0603 PROTEIN YGCG"/>
    <property type="match status" value="1"/>
</dbReference>
<accession>A0A1N7DFJ5</accession>
<name>A0A1N7DFJ5_9GAMM</name>
<evidence type="ECO:0000313" key="2">
    <source>
        <dbReference type="EMBL" id="SIR74515.1"/>
    </source>
</evidence>
<sequence length="172" mass="19851">MQLIQSTKSVARLCRQLIHVPPLHNRWLTAETKQQLSQSIATAELGHRGEIYLIVENHLPIATAYHQDCRERALHLFATHRVWDTEQNTGVLIYLNLCEHDLEIIADRGIDQKAHDDCWQQLCQQTLDLFKQGQMQAGLARLIEQIGNLLRKHYPDDDTAGNELPNQVVYLR</sequence>
<reference evidence="3" key="1">
    <citation type="submission" date="2017-01" db="EMBL/GenBank/DDBJ databases">
        <authorList>
            <person name="Varghese N."/>
            <person name="Submissions S."/>
        </authorList>
    </citation>
    <scope>NUCLEOTIDE SEQUENCE [LARGE SCALE GENOMIC DNA]</scope>
    <source>
        <strain evidence="3">DSM 21768</strain>
    </source>
</reference>
<evidence type="ECO:0000259" key="1">
    <source>
        <dbReference type="Pfam" id="PF04536"/>
    </source>
</evidence>
<dbReference type="Gene3D" id="3.10.310.50">
    <property type="match status" value="1"/>
</dbReference>
<dbReference type="RefSeq" id="WP_076554395.1">
    <property type="nucleotide sequence ID" value="NZ_FTNU01000001.1"/>
</dbReference>
<feature type="domain" description="TPM" evidence="1">
    <location>
        <begin position="28"/>
        <end position="147"/>
    </location>
</feature>